<accession>A0AAJ7JFF3</accession>
<evidence type="ECO:0000313" key="3">
    <source>
        <dbReference type="RefSeq" id="XP_017892253.1"/>
    </source>
</evidence>
<dbReference type="InterPro" id="IPR010629">
    <property type="entry name" value="Ins_allergen"/>
</dbReference>
<dbReference type="Pfam" id="PF06757">
    <property type="entry name" value="Ins_allergen_rp"/>
    <property type="match status" value="1"/>
</dbReference>
<sequence length="216" mass="24387">MKFAVMLLETLVVISPLCAFRLPTTGNGALANELQDFFDLLPLEKIIAVTKAYHVQDKQFQAMLSLVQSNEGKLFVQDVEADPACKKLLNYMQDNGLDIYYLLNKLNESLDIPHIQPRSVTEITGGIIGYLEDVAALIPLGEFTKVYEDKRKHSKVFNDYAKTFLSEENIKFYLSLHKNVHFKNVEKSAGEIGIEQAAFRQSYLFFVVISGVVGKM</sequence>
<evidence type="ECO:0000256" key="1">
    <source>
        <dbReference type="SAM" id="SignalP"/>
    </source>
</evidence>
<organism evidence="2 3">
    <name type="scientific">Ceratina calcarata</name>
    <dbReference type="NCBI Taxonomy" id="156304"/>
    <lineage>
        <taxon>Eukaryota</taxon>
        <taxon>Metazoa</taxon>
        <taxon>Ecdysozoa</taxon>
        <taxon>Arthropoda</taxon>
        <taxon>Hexapoda</taxon>
        <taxon>Insecta</taxon>
        <taxon>Pterygota</taxon>
        <taxon>Neoptera</taxon>
        <taxon>Endopterygota</taxon>
        <taxon>Hymenoptera</taxon>
        <taxon>Apocrita</taxon>
        <taxon>Aculeata</taxon>
        <taxon>Apoidea</taxon>
        <taxon>Anthophila</taxon>
        <taxon>Apidae</taxon>
        <taxon>Ceratina</taxon>
        <taxon>Zadontomerus</taxon>
    </lineage>
</organism>
<dbReference type="Proteomes" id="UP000694925">
    <property type="component" value="Unplaced"/>
</dbReference>
<feature type="signal peptide" evidence="1">
    <location>
        <begin position="1"/>
        <end position="19"/>
    </location>
</feature>
<gene>
    <name evidence="3" type="primary">LOC108632296</name>
</gene>
<feature type="chain" id="PRO_5042462355" evidence="1">
    <location>
        <begin position="20"/>
        <end position="216"/>
    </location>
</feature>
<keyword evidence="2" id="KW-1185">Reference proteome</keyword>
<keyword evidence="1" id="KW-0732">Signal</keyword>
<dbReference type="PANTHER" id="PTHR21163:SF1">
    <property type="entry name" value="PROTEIN G12"/>
    <property type="match status" value="1"/>
</dbReference>
<dbReference type="PANTHER" id="PTHR21163">
    <property type="entry name" value="PROTEIN G12"/>
    <property type="match status" value="1"/>
</dbReference>
<dbReference type="RefSeq" id="XP_017892253.1">
    <property type="nucleotide sequence ID" value="XM_018036764.1"/>
</dbReference>
<name>A0AAJ7JFF3_9HYME</name>
<reference evidence="3" key="1">
    <citation type="submission" date="2025-08" db="UniProtKB">
        <authorList>
            <consortium name="RefSeq"/>
        </authorList>
    </citation>
    <scope>IDENTIFICATION</scope>
    <source>
        <tissue evidence="3">Whole body</tissue>
    </source>
</reference>
<evidence type="ECO:0000313" key="2">
    <source>
        <dbReference type="Proteomes" id="UP000694925"/>
    </source>
</evidence>
<protein>
    <submittedName>
        <fullName evidence="3">Uncharacterized protein LOC108632296</fullName>
    </submittedName>
</protein>
<dbReference type="AlphaFoldDB" id="A0AAJ7JFF3"/>
<dbReference type="GeneID" id="108632296"/>
<proteinExistence type="predicted"/>
<dbReference type="KEGG" id="ccal:108632296"/>